<gene>
    <name evidence="6" type="ORF">C8D93_10976</name>
</gene>
<dbReference type="PROSITE" id="PS50112">
    <property type="entry name" value="PAS"/>
    <property type="match status" value="1"/>
</dbReference>
<feature type="domain" description="PAS" evidence="5">
    <location>
        <begin position="63"/>
        <end position="133"/>
    </location>
</feature>
<dbReference type="InterPro" id="IPR036097">
    <property type="entry name" value="HisK_dim/P_sf"/>
</dbReference>
<dbReference type="SMART" id="SM00388">
    <property type="entry name" value="HisKA"/>
    <property type="match status" value="1"/>
</dbReference>
<dbReference type="NCBIfam" id="TIGR00229">
    <property type="entry name" value="sensory_box"/>
    <property type="match status" value="1"/>
</dbReference>
<dbReference type="PRINTS" id="PR00344">
    <property type="entry name" value="BCTRLSENSOR"/>
</dbReference>
<evidence type="ECO:0000313" key="7">
    <source>
        <dbReference type="Proteomes" id="UP000248330"/>
    </source>
</evidence>
<dbReference type="EC" id="2.7.13.3" evidence="2"/>
<comment type="catalytic activity">
    <reaction evidence="1">
        <text>ATP + protein L-histidine = ADP + protein N-phospho-L-histidine.</text>
        <dbReference type="EC" id="2.7.13.3"/>
    </reaction>
</comment>
<dbReference type="CDD" id="cd00130">
    <property type="entry name" value="PAS"/>
    <property type="match status" value="1"/>
</dbReference>
<dbReference type="Gene3D" id="1.10.287.130">
    <property type="match status" value="1"/>
</dbReference>
<name>A0A318E8D8_9GAMM</name>
<dbReference type="PANTHER" id="PTHR43065">
    <property type="entry name" value="SENSOR HISTIDINE KINASE"/>
    <property type="match status" value="1"/>
</dbReference>
<evidence type="ECO:0000256" key="1">
    <source>
        <dbReference type="ARBA" id="ARBA00000085"/>
    </source>
</evidence>
<dbReference type="InterPro" id="IPR013656">
    <property type="entry name" value="PAS_4"/>
</dbReference>
<dbReference type="RefSeq" id="WP_110266085.1">
    <property type="nucleotide sequence ID" value="NZ_CAWNXA010000009.1"/>
</dbReference>
<evidence type="ECO:0000259" key="5">
    <source>
        <dbReference type="PROSITE" id="PS50112"/>
    </source>
</evidence>
<keyword evidence="6" id="KW-0418">Kinase</keyword>
<dbReference type="Pfam" id="PF02518">
    <property type="entry name" value="HATPase_c"/>
    <property type="match status" value="1"/>
</dbReference>
<keyword evidence="6" id="KW-0808">Transferase</keyword>
<accession>A0A318E8D8</accession>
<dbReference type="SUPFAM" id="SSF55785">
    <property type="entry name" value="PYP-like sensor domain (PAS domain)"/>
    <property type="match status" value="1"/>
</dbReference>
<sequence length="455" mass="50006">MPRRQKEPVTSLFSSVAGGSQPEVAEFSESAWIDVVRKMDEVYADLIRYEADLESKNHALEGAHRFISSVLSSMFDVLIVCDAQGRIQQANRAVTELVGSSEDALRGRLLHTLFIDDNHELLDTLLGRARNEVVKDVELTLAGRDGPAPVAVNCTPRRDRRERFIGMVLIGRPVGELRRAYDALNDAHLELKRTQQQLVHSEKLATVGRLVAGVAHELNNPISFVYSNVHTLRKYAERIRCYLAAVDVREADTELAELRRSLQLDRTLEDLDPLIAGTLEGAERVRDIVNDLRRYTASQRGDPVPVALATTLDSAAHWIQQGATRPVEIAVDVDAALLAWGHEGSLHQVMVNLMQNAIDAMEGVDRPLLWITAGRDGDLVWLRFSDNGGGIPPDDLTRIFDPFFTTKPIGKGTGLGLSISEAIVRDHGGSLTAANGDRGGAEFTVVLPRAPDATL</sequence>
<dbReference type="GO" id="GO:0000155">
    <property type="term" value="F:phosphorelay sensor kinase activity"/>
    <property type="evidence" value="ECO:0007669"/>
    <property type="project" value="InterPro"/>
</dbReference>
<dbReference type="InterPro" id="IPR005467">
    <property type="entry name" value="His_kinase_dom"/>
</dbReference>
<dbReference type="InterPro" id="IPR035965">
    <property type="entry name" value="PAS-like_dom_sf"/>
</dbReference>
<dbReference type="CDD" id="cd00082">
    <property type="entry name" value="HisKA"/>
    <property type="match status" value="1"/>
</dbReference>
<dbReference type="Pfam" id="PF08448">
    <property type="entry name" value="PAS_4"/>
    <property type="match status" value="1"/>
</dbReference>
<organism evidence="6 7">
    <name type="scientific">Sinimarinibacterium flocculans</name>
    <dbReference type="NCBI Taxonomy" id="985250"/>
    <lineage>
        <taxon>Bacteria</taxon>
        <taxon>Pseudomonadati</taxon>
        <taxon>Pseudomonadota</taxon>
        <taxon>Gammaproteobacteria</taxon>
        <taxon>Nevskiales</taxon>
        <taxon>Nevskiaceae</taxon>
        <taxon>Sinimarinibacterium</taxon>
    </lineage>
</organism>
<dbReference type="InterPro" id="IPR004358">
    <property type="entry name" value="Sig_transdc_His_kin-like_C"/>
</dbReference>
<reference evidence="6 7" key="1">
    <citation type="submission" date="2018-04" db="EMBL/GenBank/DDBJ databases">
        <title>Genomic Encyclopedia of Type Strains, Phase IV (KMG-IV): sequencing the most valuable type-strain genomes for metagenomic binning, comparative biology and taxonomic classification.</title>
        <authorList>
            <person name="Goeker M."/>
        </authorList>
    </citation>
    <scope>NUCLEOTIDE SEQUENCE [LARGE SCALE GENOMIC DNA]</scope>
    <source>
        <strain evidence="6 7">DSM 104150</strain>
    </source>
</reference>
<evidence type="ECO:0000259" key="4">
    <source>
        <dbReference type="PROSITE" id="PS50109"/>
    </source>
</evidence>
<dbReference type="SUPFAM" id="SSF47384">
    <property type="entry name" value="Homodimeric domain of signal transducing histidine kinase"/>
    <property type="match status" value="1"/>
</dbReference>
<dbReference type="InterPro" id="IPR000014">
    <property type="entry name" value="PAS"/>
</dbReference>
<feature type="domain" description="Histidine kinase" evidence="4">
    <location>
        <begin position="213"/>
        <end position="451"/>
    </location>
</feature>
<dbReference type="PANTHER" id="PTHR43065:SF42">
    <property type="entry name" value="TWO-COMPONENT SENSOR PPRA"/>
    <property type="match status" value="1"/>
</dbReference>
<comment type="caution">
    <text evidence="6">The sequence shown here is derived from an EMBL/GenBank/DDBJ whole genome shotgun (WGS) entry which is preliminary data.</text>
</comment>
<keyword evidence="7" id="KW-1185">Reference proteome</keyword>
<dbReference type="SUPFAM" id="SSF55874">
    <property type="entry name" value="ATPase domain of HSP90 chaperone/DNA topoisomerase II/histidine kinase"/>
    <property type="match status" value="1"/>
</dbReference>
<dbReference type="SMART" id="SM00091">
    <property type="entry name" value="PAS"/>
    <property type="match status" value="1"/>
</dbReference>
<dbReference type="InterPro" id="IPR003594">
    <property type="entry name" value="HATPase_dom"/>
</dbReference>
<dbReference type="OrthoDB" id="1931120at2"/>
<evidence type="ECO:0000256" key="3">
    <source>
        <dbReference type="ARBA" id="ARBA00022553"/>
    </source>
</evidence>
<dbReference type="Gene3D" id="3.30.450.20">
    <property type="entry name" value="PAS domain"/>
    <property type="match status" value="1"/>
</dbReference>
<proteinExistence type="predicted"/>
<dbReference type="SMART" id="SM00387">
    <property type="entry name" value="HATPase_c"/>
    <property type="match status" value="1"/>
</dbReference>
<dbReference type="Gene3D" id="3.30.565.10">
    <property type="entry name" value="Histidine kinase-like ATPase, C-terminal domain"/>
    <property type="match status" value="1"/>
</dbReference>
<dbReference type="EMBL" id="QICN01000009">
    <property type="protein sequence ID" value="PXV65697.1"/>
    <property type="molecule type" value="Genomic_DNA"/>
</dbReference>
<dbReference type="PROSITE" id="PS50109">
    <property type="entry name" value="HIS_KIN"/>
    <property type="match status" value="1"/>
</dbReference>
<dbReference type="Proteomes" id="UP000248330">
    <property type="component" value="Unassembled WGS sequence"/>
</dbReference>
<dbReference type="AlphaFoldDB" id="A0A318E8D8"/>
<keyword evidence="3" id="KW-0597">Phosphoprotein</keyword>
<dbReference type="InterPro" id="IPR003661">
    <property type="entry name" value="HisK_dim/P_dom"/>
</dbReference>
<dbReference type="InterPro" id="IPR036890">
    <property type="entry name" value="HATPase_C_sf"/>
</dbReference>
<evidence type="ECO:0000313" key="6">
    <source>
        <dbReference type="EMBL" id="PXV65697.1"/>
    </source>
</evidence>
<protein>
    <recommendedName>
        <fullName evidence="2">histidine kinase</fullName>
        <ecNumber evidence="2">2.7.13.3</ecNumber>
    </recommendedName>
</protein>
<evidence type="ECO:0000256" key="2">
    <source>
        <dbReference type="ARBA" id="ARBA00012438"/>
    </source>
</evidence>